<dbReference type="GO" id="GO:0006412">
    <property type="term" value="P:translation"/>
    <property type="evidence" value="ECO:0007669"/>
    <property type="project" value="InterPro"/>
</dbReference>
<evidence type="ECO:0000256" key="4">
    <source>
        <dbReference type="RuleBase" id="RU003869"/>
    </source>
</evidence>
<dbReference type="InterPro" id="IPR002358">
    <property type="entry name" value="Ribosomal_uL6_CS"/>
</dbReference>
<keyword evidence="2 4" id="KW-0689">Ribosomal protein</keyword>
<accession>A0AAW1RTS0</accession>
<feature type="domain" description="Large ribosomal subunit protein uL6 alpha-beta" evidence="5">
    <location>
        <begin position="57"/>
        <end position="125"/>
    </location>
</feature>
<evidence type="ECO:0000256" key="3">
    <source>
        <dbReference type="ARBA" id="ARBA00023274"/>
    </source>
</evidence>
<evidence type="ECO:0000259" key="5">
    <source>
        <dbReference type="Pfam" id="PF00347"/>
    </source>
</evidence>
<dbReference type="GO" id="GO:0005840">
    <property type="term" value="C:ribosome"/>
    <property type="evidence" value="ECO:0007669"/>
    <property type="project" value="UniProtKB-KW"/>
</dbReference>
<keyword evidence="3 4" id="KW-0687">Ribonucleoprotein</keyword>
<comment type="caution">
    <text evidence="6">The sequence shown here is derived from an EMBL/GenBank/DDBJ whole genome shotgun (WGS) entry which is preliminary data.</text>
</comment>
<protein>
    <recommendedName>
        <fullName evidence="5">Large ribosomal subunit protein uL6 alpha-beta domain-containing protein</fullName>
    </recommendedName>
</protein>
<evidence type="ECO:0000313" key="7">
    <source>
        <dbReference type="Proteomes" id="UP001438707"/>
    </source>
</evidence>
<feature type="domain" description="Large ribosomal subunit protein uL6 alpha-beta" evidence="5">
    <location>
        <begin position="137"/>
        <end position="210"/>
    </location>
</feature>
<dbReference type="EMBL" id="JALJOS010000007">
    <property type="protein sequence ID" value="KAK9836833.1"/>
    <property type="molecule type" value="Genomic_DNA"/>
</dbReference>
<gene>
    <name evidence="6" type="ORF">WJX74_009170</name>
</gene>
<dbReference type="HAMAP" id="MF_01365_B">
    <property type="entry name" value="Ribosomal_uL6_B"/>
    <property type="match status" value="1"/>
</dbReference>
<proteinExistence type="inferred from homology"/>
<dbReference type="NCBIfam" id="TIGR03654">
    <property type="entry name" value="L6_bact"/>
    <property type="match status" value="1"/>
</dbReference>
<dbReference type="GO" id="GO:1990904">
    <property type="term" value="C:ribonucleoprotein complex"/>
    <property type="evidence" value="ECO:0007669"/>
    <property type="project" value="UniProtKB-KW"/>
</dbReference>
<evidence type="ECO:0000256" key="1">
    <source>
        <dbReference type="ARBA" id="ARBA00009356"/>
    </source>
</evidence>
<dbReference type="GO" id="GO:0019843">
    <property type="term" value="F:rRNA binding"/>
    <property type="evidence" value="ECO:0007669"/>
    <property type="project" value="InterPro"/>
</dbReference>
<dbReference type="Proteomes" id="UP001438707">
    <property type="component" value="Unassembled WGS sequence"/>
</dbReference>
<organism evidence="6 7">
    <name type="scientific">Apatococcus lobatus</name>
    <dbReference type="NCBI Taxonomy" id="904363"/>
    <lineage>
        <taxon>Eukaryota</taxon>
        <taxon>Viridiplantae</taxon>
        <taxon>Chlorophyta</taxon>
        <taxon>core chlorophytes</taxon>
        <taxon>Trebouxiophyceae</taxon>
        <taxon>Chlorellales</taxon>
        <taxon>Chlorellaceae</taxon>
        <taxon>Apatococcus</taxon>
    </lineage>
</organism>
<dbReference type="FunFam" id="3.90.930.12:FF:000001">
    <property type="entry name" value="50S ribosomal protein L6"/>
    <property type="match status" value="1"/>
</dbReference>
<dbReference type="InterPro" id="IPR019906">
    <property type="entry name" value="Ribosomal_uL6_bac-type"/>
</dbReference>
<sequence length="225" mass="24690">MSFAIDDHLRPRRAALAEPRGHLSCGCPRSPVLVVECGSKGSALNKESRIGKKLIEIPQGVKYTLDGLNFSVKGPKGELKRTFPGGVKIEEEEGKLRVYRLETNKKAHAIHGLVRSLASNMIEGCHVGFSRSMELRGVGYRAAVSGRDLTLNLGLSHPVIIPIPQGIDAKVERNIKLTISGFDKELVGQFCATIRAKRPPEPYKGKGIRYEGEVIKQKEGKKGRK</sequence>
<dbReference type="PANTHER" id="PTHR11655:SF14">
    <property type="entry name" value="LARGE RIBOSOMAL SUBUNIT PROTEIN UL6M"/>
    <property type="match status" value="1"/>
</dbReference>
<comment type="similarity">
    <text evidence="1 4">Belongs to the universal ribosomal protein uL6 family.</text>
</comment>
<dbReference type="InterPro" id="IPR000702">
    <property type="entry name" value="Ribosomal_uL6-like"/>
</dbReference>
<dbReference type="Gene3D" id="3.90.930.12">
    <property type="entry name" value="Ribosomal protein L6, alpha-beta domain"/>
    <property type="match status" value="2"/>
</dbReference>
<reference evidence="6 7" key="1">
    <citation type="journal article" date="2024" name="Nat. Commun.">
        <title>Phylogenomics reveals the evolutionary origins of lichenization in chlorophyte algae.</title>
        <authorList>
            <person name="Puginier C."/>
            <person name="Libourel C."/>
            <person name="Otte J."/>
            <person name="Skaloud P."/>
            <person name="Haon M."/>
            <person name="Grisel S."/>
            <person name="Petersen M."/>
            <person name="Berrin J.G."/>
            <person name="Delaux P.M."/>
            <person name="Dal Grande F."/>
            <person name="Keller J."/>
        </authorList>
    </citation>
    <scope>NUCLEOTIDE SEQUENCE [LARGE SCALE GENOMIC DNA]</scope>
    <source>
        <strain evidence="6 7">SAG 2145</strain>
    </source>
</reference>
<evidence type="ECO:0000313" key="6">
    <source>
        <dbReference type="EMBL" id="KAK9836833.1"/>
    </source>
</evidence>
<evidence type="ECO:0000256" key="2">
    <source>
        <dbReference type="ARBA" id="ARBA00022980"/>
    </source>
</evidence>
<keyword evidence="7" id="KW-1185">Reference proteome</keyword>
<dbReference type="InterPro" id="IPR036789">
    <property type="entry name" value="Ribosomal_uL6-like_a/b-dom_sf"/>
</dbReference>
<dbReference type="PANTHER" id="PTHR11655">
    <property type="entry name" value="60S/50S RIBOSOMAL PROTEIN L6/L9"/>
    <property type="match status" value="1"/>
</dbReference>
<dbReference type="SUPFAM" id="SSF56053">
    <property type="entry name" value="Ribosomal protein L6"/>
    <property type="match status" value="2"/>
</dbReference>
<dbReference type="PROSITE" id="PS00525">
    <property type="entry name" value="RIBOSOMAL_L6_1"/>
    <property type="match status" value="1"/>
</dbReference>
<dbReference type="InterPro" id="IPR020040">
    <property type="entry name" value="Ribosomal_uL6_a/b-dom"/>
</dbReference>
<dbReference type="AlphaFoldDB" id="A0AAW1RTS0"/>
<dbReference type="PRINTS" id="PR00059">
    <property type="entry name" value="RIBOSOMALL6"/>
</dbReference>
<name>A0AAW1RTS0_9CHLO</name>
<dbReference type="Pfam" id="PF00347">
    <property type="entry name" value="Ribosomal_L6"/>
    <property type="match status" value="2"/>
</dbReference>
<dbReference type="GO" id="GO:0003735">
    <property type="term" value="F:structural constituent of ribosome"/>
    <property type="evidence" value="ECO:0007669"/>
    <property type="project" value="InterPro"/>
</dbReference>